<evidence type="ECO:0000313" key="10">
    <source>
        <dbReference type="Proteomes" id="UP001055025"/>
    </source>
</evidence>
<evidence type="ECO:0000256" key="4">
    <source>
        <dbReference type="ARBA" id="ARBA00022840"/>
    </source>
</evidence>
<dbReference type="SUPFAM" id="SSF52540">
    <property type="entry name" value="P-loop containing nucleoside triphosphate hydrolases"/>
    <property type="match status" value="1"/>
</dbReference>
<dbReference type="InterPro" id="IPR003439">
    <property type="entry name" value="ABC_transporter-like_ATP-bd"/>
</dbReference>
<evidence type="ECO:0000256" key="2">
    <source>
        <dbReference type="ARBA" id="ARBA00022692"/>
    </source>
</evidence>
<sequence length="550" mass="57604">MYVHEFFRRHPLWMTSCLVVVAIASCVNVGMAFVVQALVSLVTSGELAAHPEAAWVAVAYLVPWALTEYAWVAFTYHLVGRYQADIRLNVMDQIKGIKVPRLSRFYHNPDAFRSGIVNDAGLIGADYFYYTFRITYDVVTFVATIIATGLIDPSFIPFVLGLSLVSAILPKFAQKRLSEAQRRTSDRVAVLIAEASRITDGMESLVSCRCAERAWQALVDANEGVRRAFVHRLMVRTEVYTLSVASGKLVTYGIWALGALAVAQGSMDLAKLVALAQLMTVLQDPIQEISPIYSDVISNRALVKKIKDLSQEEELDDGEDAAAAGLAAPAPADGLACEGLTVAAEGGGEVLSGARLAVPAGARVLVEGPSGAGKTTLLRALAGTAAASGAVWLGGEPLGPAEDRAGRVCLVTQAAFRAAPDLAGCMDPGGSGDALAAAREAASAWPGVLGPLAARLAEDPRAPASSLSGGEARRLHLLRGLLATPEALLLDEACAGLDPASAAAALSEANASAAPVVLSVVHDLPADPASLGFTHRVRVEGGRVGPLEPL</sequence>
<name>A0AAV5B711_9ACTN</name>
<protein>
    <recommendedName>
        <fullName evidence="8">ABC transmembrane type-1 domain-containing protein</fullName>
    </recommendedName>
</protein>
<evidence type="ECO:0000256" key="6">
    <source>
        <dbReference type="ARBA" id="ARBA00023136"/>
    </source>
</evidence>
<keyword evidence="5 7" id="KW-1133">Transmembrane helix</keyword>
<dbReference type="InterPro" id="IPR036640">
    <property type="entry name" value="ABC1_TM_sf"/>
</dbReference>
<evidence type="ECO:0000256" key="7">
    <source>
        <dbReference type="SAM" id="Phobius"/>
    </source>
</evidence>
<organism evidence="9 10">
    <name type="scientific">Granulimonas faecalis</name>
    <dbReference type="NCBI Taxonomy" id="2894155"/>
    <lineage>
        <taxon>Bacteria</taxon>
        <taxon>Bacillati</taxon>
        <taxon>Actinomycetota</taxon>
        <taxon>Coriobacteriia</taxon>
        <taxon>Coriobacteriales</taxon>
        <taxon>Kribbibacteriaceae</taxon>
        <taxon>Granulimonas</taxon>
    </lineage>
</organism>
<reference evidence="9" key="1">
    <citation type="journal article" date="2022" name="Int. J. Syst. Evol. Microbiol.">
        <title>Granulimonas faecalis gen. nov., sp. nov., and Leptogranulimonas caecicola gen. nov., sp. nov., novel lactate-producing Atopobiaceae bacteria isolated from mouse intestines, and an emended description of the family Atopobiaceae.</title>
        <authorList>
            <person name="Morinaga K."/>
            <person name="Kusada H."/>
            <person name="Sakamoto S."/>
            <person name="Murakami T."/>
            <person name="Toyoda A."/>
            <person name="Mori H."/>
            <person name="Meng X.Y."/>
            <person name="Takashino M."/>
            <person name="Murotomi K."/>
            <person name="Tamaki H."/>
        </authorList>
    </citation>
    <scope>NUCLEOTIDE SEQUENCE</scope>
    <source>
        <strain evidence="9">OPF53</strain>
    </source>
</reference>
<feature type="transmembrane region" description="Helical" evidence="7">
    <location>
        <begin position="127"/>
        <end position="149"/>
    </location>
</feature>
<keyword evidence="2 7" id="KW-0812">Transmembrane</keyword>
<dbReference type="EMBL" id="BQKC01000001">
    <property type="protein sequence ID" value="GJM55938.1"/>
    <property type="molecule type" value="Genomic_DNA"/>
</dbReference>
<comment type="subcellular location">
    <subcellularLocation>
        <location evidence="1">Cell membrane</location>
        <topology evidence="1">Multi-pass membrane protein</topology>
    </subcellularLocation>
</comment>
<dbReference type="PROSITE" id="PS50929">
    <property type="entry name" value="ABC_TM1F"/>
    <property type="match status" value="1"/>
</dbReference>
<keyword evidence="10" id="KW-1185">Reference proteome</keyword>
<dbReference type="Proteomes" id="UP001055025">
    <property type="component" value="Unassembled WGS sequence"/>
</dbReference>
<dbReference type="Gene3D" id="1.20.1560.10">
    <property type="entry name" value="ABC transporter type 1, transmembrane domain"/>
    <property type="match status" value="1"/>
</dbReference>
<dbReference type="PANTHER" id="PTHR24221:SF654">
    <property type="entry name" value="ATP-BINDING CASSETTE SUB-FAMILY B MEMBER 6"/>
    <property type="match status" value="1"/>
</dbReference>
<evidence type="ECO:0000259" key="8">
    <source>
        <dbReference type="PROSITE" id="PS50929"/>
    </source>
</evidence>
<dbReference type="InterPro" id="IPR027417">
    <property type="entry name" value="P-loop_NTPase"/>
</dbReference>
<dbReference type="GO" id="GO:0005886">
    <property type="term" value="C:plasma membrane"/>
    <property type="evidence" value="ECO:0007669"/>
    <property type="project" value="UniProtKB-SubCell"/>
</dbReference>
<feature type="domain" description="ABC transmembrane type-1" evidence="8">
    <location>
        <begin position="18"/>
        <end position="298"/>
    </location>
</feature>
<feature type="transmembrane region" description="Helical" evidence="7">
    <location>
        <begin position="12"/>
        <end position="34"/>
    </location>
</feature>
<dbReference type="PANTHER" id="PTHR24221">
    <property type="entry name" value="ATP-BINDING CASSETTE SUB-FAMILY B"/>
    <property type="match status" value="1"/>
</dbReference>
<dbReference type="Gene3D" id="3.40.50.300">
    <property type="entry name" value="P-loop containing nucleotide triphosphate hydrolases"/>
    <property type="match status" value="1"/>
</dbReference>
<dbReference type="GO" id="GO:0034040">
    <property type="term" value="F:ATPase-coupled lipid transmembrane transporter activity"/>
    <property type="evidence" value="ECO:0007669"/>
    <property type="project" value="TreeGrafter"/>
</dbReference>
<dbReference type="SUPFAM" id="SSF90123">
    <property type="entry name" value="ABC transporter transmembrane region"/>
    <property type="match status" value="1"/>
</dbReference>
<dbReference type="GO" id="GO:0140359">
    <property type="term" value="F:ABC-type transporter activity"/>
    <property type="evidence" value="ECO:0007669"/>
    <property type="project" value="InterPro"/>
</dbReference>
<dbReference type="GO" id="GO:0016887">
    <property type="term" value="F:ATP hydrolysis activity"/>
    <property type="evidence" value="ECO:0007669"/>
    <property type="project" value="InterPro"/>
</dbReference>
<evidence type="ECO:0000256" key="5">
    <source>
        <dbReference type="ARBA" id="ARBA00022989"/>
    </source>
</evidence>
<accession>A0AAV5B711</accession>
<dbReference type="Pfam" id="PF00005">
    <property type="entry name" value="ABC_tran"/>
    <property type="match status" value="1"/>
</dbReference>
<keyword evidence="6 7" id="KW-0472">Membrane</keyword>
<dbReference type="InterPro" id="IPR011527">
    <property type="entry name" value="ABC1_TM_dom"/>
</dbReference>
<dbReference type="InterPro" id="IPR003593">
    <property type="entry name" value="AAA+_ATPase"/>
</dbReference>
<feature type="transmembrane region" description="Helical" evidence="7">
    <location>
        <begin position="54"/>
        <end position="79"/>
    </location>
</feature>
<evidence type="ECO:0000256" key="3">
    <source>
        <dbReference type="ARBA" id="ARBA00022741"/>
    </source>
</evidence>
<dbReference type="AlphaFoldDB" id="A0AAV5B711"/>
<evidence type="ECO:0000313" key="9">
    <source>
        <dbReference type="EMBL" id="GJM55938.1"/>
    </source>
</evidence>
<dbReference type="GO" id="GO:0005524">
    <property type="term" value="F:ATP binding"/>
    <property type="evidence" value="ECO:0007669"/>
    <property type="project" value="UniProtKB-KW"/>
</dbReference>
<dbReference type="SMART" id="SM00382">
    <property type="entry name" value="AAA"/>
    <property type="match status" value="1"/>
</dbReference>
<keyword evidence="3" id="KW-0547">Nucleotide-binding</keyword>
<comment type="caution">
    <text evidence="9">The sequence shown here is derived from an EMBL/GenBank/DDBJ whole genome shotgun (WGS) entry which is preliminary data.</text>
</comment>
<evidence type="ECO:0000256" key="1">
    <source>
        <dbReference type="ARBA" id="ARBA00004651"/>
    </source>
</evidence>
<proteinExistence type="predicted"/>
<gene>
    <name evidence="9" type="ORF">ATOP_15930</name>
</gene>
<dbReference type="Pfam" id="PF00664">
    <property type="entry name" value="ABC_membrane"/>
    <property type="match status" value="1"/>
</dbReference>
<dbReference type="InterPro" id="IPR039421">
    <property type="entry name" value="Type_1_exporter"/>
</dbReference>
<keyword evidence="4" id="KW-0067">ATP-binding</keyword>